<keyword evidence="1" id="KW-0732">Signal</keyword>
<name>A0A9Q8Z5I9_CURCL</name>
<feature type="signal peptide" evidence="1">
    <location>
        <begin position="1"/>
        <end position="19"/>
    </location>
</feature>
<proteinExistence type="predicted"/>
<dbReference type="OrthoDB" id="4946701at2759"/>
<dbReference type="EMBL" id="CP089275">
    <property type="protein sequence ID" value="USP74698.1"/>
    <property type="molecule type" value="Genomic_DNA"/>
</dbReference>
<organism evidence="2 3">
    <name type="scientific">Curvularia clavata</name>
    <dbReference type="NCBI Taxonomy" id="95742"/>
    <lineage>
        <taxon>Eukaryota</taxon>
        <taxon>Fungi</taxon>
        <taxon>Dikarya</taxon>
        <taxon>Ascomycota</taxon>
        <taxon>Pezizomycotina</taxon>
        <taxon>Dothideomycetes</taxon>
        <taxon>Pleosporomycetidae</taxon>
        <taxon>Pleosporales</taxon>
        <taxon>Pleosporineae</taxon>
        <taxon>Pleosporaceae</taxon>
        <taxon>Curvularia</taxon>
    </lineage>
</organism>
<evidence type="ECO:0000313" key="3">
    <source>
        <dbReference type="Proteomes" id="UP001056012"/>
    </source>
</evidence>
<accession>A0A9Q8Z5I9</accession>
<keyword evidence="3" id="KW-1185">Reference proteome</keyword>
<sequence length="99" mass="10588">MRSSTIIAAFLSLMGSVTASKHHNCGCTIRGKYDTTLSGSACALWKSIGNPNTHFDGYSCVDPGSGRGIDGEPWEINCQNEYSIANGGVPDDARGYCWH</sequence>
<dbReference type="Proteomes" id="UP001056012">
    <property type="component" value="Chromosome 2"/>
</dbReference>
<gene>
    <name evidence="2" type="ORF">yc1106_01972</name>
</gene>
<feature type="chain" id="PRO_5040373445" evidence="1">
    <location>
        <begin position="20"/>
        <end position="99"/>
    </location>
</feature>
<dbReference type="VEuPathDB" id="FungiDB:yc1106_01972"/>
<reference evidence="2" key="1">
    <citation type="submission" date="2021-12" db="EMBL/GenBank/DDBJ databases">
        <title>Curvularia clavata genome.</title>
        <authorList>
            <person name="Cao Y."/>
        </authorList>
    </citation>
    <scope>NUCLEOTIDE SEQUENCE</scope>
    <source>
        <strain evidence="2">Yc1106</strain>
    </source>
</reference>
<protein>
    <submittedName>
        <fullName evidence="2">Uncharacterized protein</fullName>
    </submittedName>
</protein>
<evidence type="ECO:0000256" key="1">
    <source>
        <dbReference type="SAM" id="SignalP"/>
    </source>
</evidence>
<dbReference type="AlphaFoldDB" id="A0A9Q8Z5I9"/>
<evidence type="ECO:0000313" key="2">
    <source>
        <dbReference type="EMBL" id="USP74698.1"/>
    </source>
</evidence>